<evidence type="ECO:0000256" key="4">
    <source>
        <dbReference type="ARBA" id="ARBA00023136"/>
    </source>
</evidence>
<feature type="transmembrane region" description="Helical" evidence="7">
    <location>
        <begin position="89"/>
        <end position="112"/>
    </location>
</feature>
<dbReference type="PANTHER" id="PTHR19282">
    <property type="entry name" value="TETRASPANIN"/>
    <property type="match status" value="1"/>
</dbReference>
<feature type="transmembrane region" description="Helical" evidence="7">
    <location>
        <begin position="20"/>
        <end position="39"/>
    </location>
</feature>
<dbReference type="Proteomes" id="UP000078542">
    <property type="component" value="Unassembled WGS sequence"/>
</dbReference>
<keyword evidence="9" id="KW-1185">Reference proteome</keyword>
<comment type="subcellular location">
    <subcellularLocation>
        <location evidence="1">Membrane</location>
        <topology evidence="1">Multi-pass membrane protein</topology>
    </subcellularLocation>
</comment>
<feature type="compositionally biased region" description="Basic residues" evidence="6">
    <location>
        <begin position="589"/>
        <end position="602"/>
    </location>
</feature>
<feature type="compositionally biased region" description="Basic and acidic residues" evidence="6">
    <location>
        <begin position="542"/>
        <end position="553"/>
    </location>
</feature>
<keyword evidence="4 7" id="KW-0472">Membrane</keyword>
<dbReference type="Pfam" id="PF00335">
    <property type="entry name" value="Tetraspanin"/>
    <property type="match status" value="1"/>
</dbReference>
<feature type="compositionally biased region" description="Low complexity" evidence="6">
    <location>
        <begin position="567"/>
        <end position="577"/>
    </location>
</feature>
<feature type="transmembrane region" description="Helical" evidence="7">
    <location>
        <begin position="59"/>
        <end position="83"/>
    </location>
</feature>
<dbReference type="InterPro" id="IPR018499">
    <property type="entry name" value="Tetraspanin/Peripherin"/>
</dbReference>
<gene>
    <name evidence="8" type="ORF">ALC62_05314</name>
</gene>
<dbReference type="FunFam" id="1.10.1450.10:FF:000029">
    <property type="entry name" value="Tetraspanin"/>
    <property type="match status" value="1"/>
</dbReference>
<feature type="region of interest" description="Disordered" evidence="6">
    <location>
        <begin position="528"/>
        <end position="634"/>
    </location>
</feature>
<keyword evidence="2 7" id="KW-0812">Transmembrane</keyword>
<feature type="compositionally biased region" description="Low complexity" evidence="6">
    <location>
        <begin position="418"/>
        <end position="431"/>
    </location>
</feature>
<reference evidence="8 9" key="1">
    <citation type="submission" date="2016-03" db="EMBL/GenBank/DDBJ databases">
        <title>Cyphomyrmex costatus WGS genome.</title>
        <authorList>
            <person name="Nygaard S."/>
            <person name="Hu H."/>
            <person name="Boomsma J."/>
            <person name="Zhang G."/>
        </authorList>
    </citation>
    <scope>NUCLEOTIDE SEQUENCE [LARGE SCALE GENOMIC DNA]</scope>
    <source>
        <strain evidence="8">MS0001</strain>
        <tissue evidence="8">Whole body</tissue>
    </source>
</reference>
<organism evidence="8 9">
    <name type="scientific">Cyphomyrmex costatus</name>
    <dbReference type="NCBI Taxonomy" id="456900"/>
    <lineage>
        <taxon>Eukaryota</taxon>
        <taxon>Metazoa</taxon>
        <taxon>Ecdysozoa</taxon>
        <taxon>Arthropoda</taxon>
        <taxon>Hexapoda</taxon>
        <taxon>Insecta</taxon>
        <taxon>Pterygota</taxon>
        <taxon>Neoptera</taxon>
        <taxon>Endopterygota</taxon>
        <taxon>Hymenoptera</taxon>
        <taxon>Apocrita</taxon>
        <taxon>Aculeata</taxon>
        <taxon>Formicoidea</taxon>
        <taxon>Formicidae</taxon>
        <taxon>Myrmicinae</taxon>
        <taxon>Cyphomyrmex</taxon>
    </lineage>
</organism>
<dbReference type="SUPFAM" id="SSF48652">
    <property type="entry name" value="Tetraspanin"/>
    <property type="match status" value="1"/>
</dbReference>
<dbReference type="Gene3D" id="1.10.1450.10">
    <property type="entry name" value="Tetraspanin"/>
    <property type="match status" value="1"/>
</dbReference>
<dbReference type="GO" id="GO:0005886">
    <property type="term" value="C:plasma membrane"/>
    <property type="evidence" value="ECO:0007669"/>
    <property type="project" value="TreeGrafter"/>
</dbReference>
<evidence type="ECO:0000313" key="9">
    <source>
        <dbReference type="Proteomes" id="UP000078542"/>
    </source>
</evidence>
<evidence type="ECO:0000256" key="7">
    <source>
        <dbReference type="SAM" id="Phobius"/>
    </source>
</evidence>
<accession>A0A195CTI3</accession>
<dbReference type="EMBL" id="KQ977304">
    <property type="protein sequence ID" value="KYN03802.1"/>
    <property type="molecule type" value="Genomic_DNA"/>
</dbReference>
<evidence type="ECO:0000256" key="2">
    <source>
        <dbReference type="ARBA" id="ARBA00022692"/>
    </source>
</evidence>
<evidence type="ECO:0000256" key="6">
    <source>
        <dbReference type="SAM" id="MobiDB-lite"/>
    </source>
</evidence>
<protein>
    <submittedName>
        <fullName evidence="8">Tetraspanin-7</fullName>
    </submittedName>
</protein>
<feature type="compositionally biased region" description="Basic residues" evidence="6">
    <location>
        <begin position="614"/>
        <end position="627"/>
    </location>
</feature>
<dbReference type="InterPro" id="IPR008952">
    <property type="entry name" value="Tetraspanin_EC2_sf"/>
</dbReference>
<dbReference type="PRINTS" id="PR00259">
    <property type="entry name" value="TMFOUR"/>
</dbReference>
<evidence type="ECO:0000256" key="5">
    <source>
        <dbReference type="SAM" id="Coils"/>
    </source>
</evidence>
<feature type="region of interest" description="Disordered" evidence="6">
    <location>
        <begin position="668"/>
        <end position="688"/>
    </location>
</feature>
<evidence type="ECO:0000256" key="3">
    <source>
        <dbReference type="ARBA" id="ARBA00022989"/>
    </source>
</evidence>
<dbReference type="AlphaFoldDB" id="A0A195CTI3"/>
<evidence type="ECO:0000256" key="1">
    <source>
        <dbReference type="ARBA" id="ARBA00004141"/>
    </source>
</evidence>
<keyword evidence="3 7" id="KW-1133">Transmembrane helix</keyword>
<sequence>MSKARLETVATMTCMKTLLMLFNFIFWASGVLMLCIGIWMRIQLRDYMNMSVQGSGAALLALSSLGAVLAVAAVLACCCTARGHPALLYLYGAFLAVVALLELGAGASVYAYRTSLNEGFDQGLNESMAAYGQDNSKSSHIDTMQSTLHCCGNRGYADWLNLDPQKNPVVPMSCCKVPLDSCDTRDVEDIYTEGCYNRVLDFINSNIGLVAGTAIGVAFFPLVGIFLACCLASNINKAEYEQDHDCNCEELKEELSSLKSKHENLQRDNTNLVNNLSSLLKTARSEITRKNKTIDDLRKRLDDVTFRRSHNYKPQEFSICKLPYQHTVTKKYEDVSSTHSQESETEETESYQMQLCHNEYKGKKPQNEVHRIPTVFGERLHKRIIEEKKQQELIKLAAETKTKDISKEDIIEKDKKTGSSSGMNNNDNDSNVGRYSNSEPSYGKNLMKRTNEEDDTNKHKRIKIEKNEEKTVTELTNNYLAQYDLTDNFAQYEIKDNIKLENQLDAGHSFKKEEVSYCDERRTTSEYRDTKENRNCTNGWRSEMKNKSAKDYDSSSSKNGHAHSLRNSRATSTSRTTHTSERYNSGYRRNGHRYSPLRRSYSRSRSDYESSSNHRLHDKFSRTHRQKKYDDYKYDSRYKNDRLKRNYEKEEDDRKTRYWRDNRYSLSDDDKESNSFYKNKKYENRRTRKEMASVLNDKKLYIGTTEQMRDSDIISNDKNDTNKKSEDSVTEIIKIKEMIGFNIDTKIKEIDDSSMESVPKKEVGNLNIGNVEITEINNFNNGDSIHKIDDEEIRISAAKVTKVEALPNCDIEDRDKSQVSIERETFHQMSNKSANATCLNDHNYVQSSSINVSDLDAIQKPSLRSERSAAILDTASSKETKAEETVNVQSFAVKKTISSVVKNKKDQQNRGTLISHRRKAVKLSDSNASMTVLMNTAKTSFVTNNCNNNDSTLKPRACKISRVTGKTTCK</sequence>
<evidence type="ECO:0000313" key="8">
    <source>
        <dbReference type="EMBL" id="KYN03802.1"/>
    </source>
</evidence>
<proteinExistence type="predicted"/>
<name>A0A195CTI3_9HYME</name>
<feature type="compositionally biased region" description="Basic and acidic residues" evidence="6">
    <location>
        <begin position="408"/>
        <end position="417"/>
    </location>
</feature>
<feature type="region of interest" description="Disordered" evidence="6">
    <location>
        <begin position="408"/>
        <end position="461"/>
    </location>
</feature>
<dbReference type="STRING" id="456900.A0A195CTI3"/>
<feature type="coiled-coil region" evidence="5">
    <location>
        <begin position="241"/>
        <end position="300"/>
    </location>
</feature>
<dbReference type="PANTHER" id="PTHR19282:SF252">
    <property type="entry name" value="TETRASPANIN"/>
    <property type="match status" value="1"/>
</dbReference>
<keyword evidence="5" id="KW-0175">Coiled coil</keyword>